<dbReference type="Pfam" id="PF22669">
    <property type="entry name" value="Exo_endo_phos2"/>
    <property type="match status" value="1"/>
</dbReference>
<dbReference type="Proteomes" id="UP000606974">
    <property type="component" value="Unassembled WGS sequence"/>
</dbReference>
<feature type="domain" description="Inositol polyphosphate-related phosphatase" evidence="1">
    <location>
        <begin position="2"/>
        <end position="340"/>
    </location>
</feature>
<gene>
    <name evidence="2" type="ORF">GJ744_008889</name>
</gene>
<evidence type="ECO:0000313" key="3">
    <source>
        <dbReference type="Proteomes" id="UP000606974"/>
    </source>
</evidence>
<keyword evidence="3" id="KW-1185">Reference proteome</keyword>
<dbReference type="PANTHER" id="PTHR11200:SF286">
    <property type="entry name" value="5-PHOSPHATASE, PUTATIVE (AFU_ORTHOLOGUE AFUA_5G07600)-RELATED"/>
    <property type="match status" value="1"/>
</dbReference>
<accession>A0A8H7E9L1</accession>
<name>A0A8H7E9L1_9EURO</name>
<dbReference type="InterPro" id="IPR046985">
    <property type="entry name" value="IP5"/>
</dbReference>
<protein>
    <recommendedName>
        <fullName evidence="1">Inositol polyphosphate-related phosphatase domain-containing protein</fullName>
    </recommendedName>
</protein>
<evidence type="ECO:0000313" key="2">
    <source>
        <dbReference type="EMBL" id="KAF7513595.1"/>
    </source>
</evidence>
<dbReference type="GO" id="GO:0004439">
    <property type="term" value="F:phosphatidylinositol-4,5-bisphosphate 5-phosphatase activity"/>
    <property type="evidence" value="ECO:0007669"/>
    <property type="project" value="TreeGrafter"/>
</dbReference>
<dbReference type="Gene3D" id="3.60.10.10">
    <property type="entry name" value="Endonuclease/exonuclease/phosphatase"/>
    <property type="match status" value="1"/>
</dbReference>
<dbReference type="EMBL" id="JAACFV010000005">
    <property type="protein sequence ID" value="KAF7513595.1"/>
    <property type="molecule type" value="Genomic_DNA"/>
</dbReference>
<dbReference type="SMART" id="SM00128">
    <property type="entry name" value="IPPc"/>
    <property type="match status" value="1"/>
</dbReference>
<dbReference type="SUPFAM" id="SSF56219">
    <property type="entry name" value="DNase I-like"/>
    <property type="match status" value="1"/>
</dbReference>
<dbReference type="AlphaFoldDB" id="A0A8H7E9L1"/>
<proteinExistence type="predicted"/>
<reference evidence="2" key="1">
    <citation type="submission" date="2020-02" db="EMBL/GenBank/DDBJ databases">
        <authorList>
            <person name="Palmer J.M."/>
        </authorList>
    </citation>
    <scope>NUCLEOTIDE SEQUENCE</scope>
    <source>
        <strain evidence="2">EPUS1.4</strain>
        <tissue evidence="2">Thallus</tissue>
    </source>
</reference>
<dbReference type="OrthoDB" id="62798at2759"/>
<comment type="caution">
    <text evidence="2">The sequence shown here is derived from an EMBL/GenBank/DDBJ whole genome shotgun (WGS) entry which is preliminary data.</text>
</comment>
<dbReference type="PANTHER" id="PTHR11200">
    <property type="entry name" value="INOSITOL 5-PHOSPHATASE"/>
    <property type="match status" value="1"/>
</dbReference>
<organism evidence="2 3">
    <name type="scientific">Endocarpon pusillum</name>
    <dbReference type="NCBI Taxonomy" id="364733"/>
    <lineage>
        <taxon>Eukaryota</taxon>
        <taxon>Fungi</taxon>
        <taxon>Dikarya</taxon>
        <taxon>Ascomycota</taxon>
        <taxon>Pezizomycotina</taxon>
        <taxon>Eurotiomycetes</taxon>
        <taxon>Chaetothyriomycetidae</taxon>
        <taxon>Verrucariales</taxon>
        <taxon>Verrucariaceae</taxon>
        <taxon>Endocarpon</taxon>
    </lineage>
</organism>
<sequence length="411" mass="46033">MANISLCLVTFNCARTLVQARQFGPHILDAFPQHVPTPDILVISLQEIAPIAYSFLGGSFLTPYFDAIREAVKLAAKGHAHVISRNLGMTAIMIFAKDPSNISSIQTAGVGVGVQELGNKGAVGIRLLYSETQLTFVAAHIAPMEHAMLRRNEDWRNIVKRLVFTNNVRATRDEQDEDVPLLQGLQHGDGSGLGMYSPRSHLFVAGDLNYRVSETKPKESDFEKFPQPTDKADNQNHFMRLLKNDQLLQQLKLGNTLHGLSEAEIKFPPTYKLLAPNSSSDWNWARHRWPSWCDRILYLESPVWMQKKIRVHKYEVLPQLATSDHRPVGLSLSVPVGAIPKPPNQEDDIRLHPPFEIDPDWKSRRVIARKKEIAVGIVAYLILTWEGNTIVLATILGSIGSWLIIQSLLAV</sequence>
<dbReference type="InterPro" id="IPR000300">
    <property type="entry name" value="IPPc"/>
</dbReference>
<evidence type="ECO:0000259" key="1">
    <source>
        <dbReference type="SMART" id="SM00128"/>
    </source>
</evidence>
<dbReference type="InterPro" id="IPR036691">
    <property type="entry name" value="Endo/exonu/phosph_ase_sf"/>
</dbReference>
<dbReference type="GO" id="GO:0046856">
    <property type="term" value="P:phosphatidylinositol dephosphorylation"/>
    <property type="evidence" value="ECO:0007669"/>
    <property type="project" value="InterPro"/>
</dbReference>